<dbReference type="InterPro" id="IPR036928">
    <property type="entry name" value="AS_sf"/>
</dbReference>
<evidence type="ECO:0000259" key="2">
    <source>
        <dbReference type="Pfam" id="PF01425"/>
    </source>
</evidence>
<dbReference type="PANTHER" id="PTHR11895:SF7">
    <property type="entry name" value="GLUTAMYL-TRNA(GLN) AMIDOTRANSFERASE SUBUNIT A, MITOCHONDRIAL"/>
    <property type="match status" value="1"/>
</dbReference>
<dbReference type="SUPFAM" id="SSF75304">
    <property type="entry name" value="Amidase signature (AS) enzymes"/>
    <property type="match status" value="1"/>
</dbReference>
<protein>
    <submittedName>
        <fullName evidence="3">Aspartyl-tRNA(Asn)/glutamyl-tRNA(Gln) amidotransferase subunit A</fullName>
        <ecNumber evidence="3">6.3.5.6</ecNumber>
        <ecNumber evidence="3">6.3.5.7</ecNumber>
    </submittedName>
</protein>
<gene>
    <name evidence="3" type="ORF">FHS42_002187</name>
</gene>
<dbReference type="NCBIfam" id="NF004815">
    <property type="entry name" value="PRK06169.1"/>
    <property type="match status" value="1"/>
</dbReference>
<dbReference type="PANTHER" id="PTHR11895">
    <property type="entry name" value="TRANSAMIDASE"/>
    <property type="match status" value="1"/>
</dbReference>
<dbReference type="AlphaFoldDB" id="A0A7W9Q9U4"/>
<dbReference type="InterPro" id="IPR000120">
    <property type="entry name" value="Amidase"/>
</dbReference>
<dbReference type="PROSITE" id="PS00571">
    <property type="entry name" value="AMIDASES"/>
    <property type="match status" value="1"/>
</dbReference>
<accession>A0A7W9Q9U4</accession>
<sequence length="496" mass="51009">MTDLCDLTAVELIEAYEARTVSPVEATRAVLERIEKIQPRVNAFARVDADEALRQAAQSAGRWARGEPRGLLDGVPVSVKDILLLRGGPTLRGSLTIPEDGPWAEDAPAVARLREHGAVLLGKTTTPEFGWKGVTDSPRHGVTSNPYDAGRTAGGSSGGSAAAVALGAGPLSLGTDGGGSVRIPASLCGVFALKPTYGRVPLYPASPFGTLSHVGPMTRDAADAALLMDVITGADWRDWSQLAQPTGGFRAALGGSRGGLSGANSGAHSGALSGLRVAFSPALGGVPVDAEVAVAVRRAVGVLAELGAEVEETEPGFSDPVEAFHVLWFSGAARVVQPLDAERRALLDPGLREVCAQGAAYSALDYVAAVDARMALGHTMGRFHATYDLLVTPTLPITAFEAGVEVPAGSAHRRWTGWTPFTYPFNLTQQPAASLPCGLSSQGLPIGVQLVAARHADALVLRAAHALYEAGLADAVRPPAPGAASASSNSARPAGS</sequence>
<reference evidence="3 4" key="1">
    <citation type="submission" date="2020-08" db="EMBL/GenBank/DDBJ databases">
        <title>Genomic Encyclopedia of Type Strains, Phase III (KMG-III): the genomes of soil and plant-associated and newly described type strains.</title>
        <authorList>
            <person name="Whitman W."/>
        </authorList>
    </citation>
    <scope>NUCLEOTIDE SEQUENCE [LARGE SCALE GENOMIC DNA]</scope>
    <source>
        <strain evidence="3 4">CECT 8305</strain>
    </source>
</reference>
<dbReference type="GO" id="GO:0050566">
    <property type="term" value="F:asparaginyl-tRNA synthase (glutamine-hydrolyzing) activity"/>
    <property type="evidence" value="ECO:0007669"/>
    <property type="project" value="UniProtKB-EC"/>
</dbReference>
<dbReference type="GO" id="GO:0016740">
    <property type="term" value="F:transferase activity"/>
    <property type="evidence" value="ECO:0007669"/>
    <property type="project" value="UniProtKB-KW"/>
</dbReference>
<dbReference type="Proteomes" id="UP000588098">
    <property type="component" value="Unassembled WGS sequence"/>
</dbReference>
<evidence type="ECO:0000313" key="4">
    <source>
        <dbReference type="Proteomes" id="UP000588098"/>
    </source>
</evidence>
<dbReference type="EC" id="6.3.5.6" evidence="3"/>
<evidence type="ECO:0000313" key="3">
    <source>
        <dbReference type="EMBL" id="MBB5935137.1"/>
    </source>
</evidence>
<dbReference type="InterPro" id="IPR020556">
    <property type="entry name" value="Amidase_CS"/>
</dbReference>
<comment type="similarity">
    <text evidence="1">Belongs to the amidase family.</text>
</comment>
<name>A0A7W9Q9U4_9ACTN</name>
<dbReference type="InterPro" id="IPR023631">
    <property type="entry name" value="Amidase_dom"/>
</dbReference>
<dbReference type="EMBL" id="JACHJL010000004">
    <property type="protein sequence ID" value="MBB5935137.1"/>
    <property type="molecule type" value="Genomic_DNA"/>
</dbReference>
<keyword evidence="3" id="KW-0808">Transferase</keyword>
<dbReference type="Pfam" id="PF01425">
    <property type="entry name" value="Amidase"/>
    <property type="match status" value="1"/>
</dbReference>
<keyword evidence="4" id="KW-1185">Reference proteome</keyword>
<dbReference type="EC" id="6.3.5.7" evidence="3"/>
<evidence type="ECO:0000256" key="1">
    <source>
        <dbReference type="ARBA" id="ARBA00009199"/>
    </source>
</evidence>
<keyword evidence="3" id="KW-0436">Ligase</keyword>
<feature type="domain" description="Amidase" evidence="2">
    <location>
        <begin position="25"/>
        <end position="461"/>
    </location>
</feature>
<comment type="caution">
    <text evidence="3">The sequence shown here is derived from an EMBL/GenBank/DDBJ whole genome shotgun (WGS) entry which is preliminary data.</text>
</comment>
<organism evidence="3 4">
    <name type="scientific">Streptomyces zagrosensis</name>
    <dbReference type="NCBI Taxonomy" id="1042984"/>
    <lineage>
        <taxon>Bacteria</taxon>
        <taxon>Bacillati</taxon>
        <taxon>Actinomycetota</taxon>
        <taxon>Actinomycetes</taxon>
        <taxon>Kitasatosporales</taxon>
        <taxon>Streptomycetaceae</taxon>
        <taxon>Streptomyces</taxon>
    </lineage>
</organism>
<proteinExistence type="inferred from homology"/>
<dbReference type="GO" id="GO:0050567">
    <property type="term" value="F:glutaminyl-tRNA synthase (glutamine-hydrolyzing) activity"/>
    <property type="evidence" value="ECO:0007669"/>
    <property type="project" value="UniProtKB-EC"/>
</dbReference>
<dbReference type="Gene3D" id="3.90.1300.10">
    <property type="entry name" value="Amidase signature (AS) domain"/>
    <property type="match status" value="1"/>
</dbReference>
<dbReference type="RefSeq" id="WP_184571284.1">
    <property type="nucleotide sequence ID" value="NZ_JACHJL010000004.1"/>
</dbReference>